<feature type="compositionally biased region" description="Basic and acidic residues" evidence="1">
    <location>
        <begin position="41"/>
        <end position="52"/>
    </location>
</feature>
<feature type="region of interest" description="Disordered" evidence="1">
    <location>
        <begin position="197"/>
        <end position="225"/>
    </location>
</feature>
<evidence type="ECO:0000256" key="1">
    <source>
        <dbReference type="SAM" id="MobiDB-lite"/>
    </source>
</evidence>
<organism evidence="2 3">
    <name type="scientific">Trypanosoma congolense (strain IL3000)</name>
    <dbReference type="NCBI Taxonomy" id="1068625"/>
    <lineage>
        <taxon>Eukaryota</taxon>
        <taxon>Discoba</taxon>
        <taxon>Euglenozoa</taxon>
        <taxon>Kinetoplastea</taxon>
        <taxon>Metakinetoplastina</taxon>
        <taxon>Trypanosomatida</taxon>
        <taxon>Trypanosomatidae</taxon>
        <taxon>Trypanosoma</taxon>
        <taxon>Nannomonas</taxon>
    </lineage>
</organism>
<sequence>MSHSSLVLPFLRTHTAPTSPNQTVRKCLKRRKGRPFQKGGVDFKSKGKDGKETTGQLKKKIVSGRGKRTKVKKKRERKRTGSQQAHACRELFLDGCSLPITLQNHTITAHKRTRCFTQHRFVVWSDTRYIAKFSAVSRLRFGSKNKPSLRKVEGSFARTRCCSLKLKRKEKSCPAAPLHSSHRLFTARNNCCTVQRENEKGPDWPVELEHKTNQKKKNGEGSRGK</sequence>
<dbReference type="VEuPathDB" id="TriTrypDB:TcIL3000_0_43060"/>
<comment type="caution">
    <text evidence="2">The sequence shown here is derived from an EMBL/GenBank/DDBJ whole genome shotgun (WGS) entry which is preliminary data.</text>
</comment>
<reference evidence="2 3" key="2">
    <citation type="journal article" date="2012" name="Proc. Natl. Acad. Sci. U.S.A.">
        <title>Antigenic diversity is generated by distinct evolutionary mechanisms in African trypanosome species.</title>
        <authorList>
            <person name="Jackson A.P."/>
            <person name="Berry A."/>
            <person name="Aslett M."/>
            <person name="Allison H.C."/>
            <person name="Burton P."/>
            <person name="Vavrova-Anderson J."/>
            <person name="Brown R."/>
            <person name="Browne H."/>
            <person name="Corton N."/>
            <person name="Hauser H."/>
            <person name="Gamble J."/>
            <person name="Gilderthorp R."/>
            <person name="Marcello L."/>
            <person name="McQuillan J."/>
            <person name="Otto T.D."/>
            <person name="Quail M.A."/>
            <person name="Sanders M.J."/>
            <person name="van Tonder A."/>
            <person name="Ginger M.L."/>
            <person name="Field M.C."/>
            <person name="Barry J.D."/>
            <person name="Hertz-Fowler C."/>
            <person name="Berriman M."/>
        </authorList>
    </citation>
    <scope>NUCLEOTIDE SEQUENCE [LARGE SCALE GENOMIC DNA]</scope>
    <source>
        <strain evidence="2 3">IL3000</strain>
    </source>
</reference>
<accession>F9W8N0</accession>
<proteinExistence type="predicted"/>
<keyword evidence="3" id="KW-1185">Reference proteome</keyword>
<dbReference type="Proteomes" id="UP000000702">
    <property type="component" value="Unassembled WGS sequence"/>
</dbReference>
<evidence type="ECO:0000313" key="2">
    <source>
        <dbReference type="EMBL" id="CCD13564.1"/>
    </source>
</evidence>
<feature type="compositionally biased region" description="Basic residues" evidence="1">
    <location>
        <begin position="57"/>
        <end position="80"/>
    </location>
</feature>
<reference evidence="3" key="1">
    <citation type="submission" date="2011-07" db="EMBL/GenBank/DDBJ databases">
        <title>Divergent evolution of antigenic variation in African trypanosomes.</title>
        <authorList>
            <person name="Jackson A.P."/>
            <person name="Berry A."/>
            <person name="Allison H.C."/>
            <person name="Burton P."/>
            <person name="Anderson J."/>
            <person name="Aslett M."/>
            <person name="Brown R."/>
            <person name="Corton N."/>
            <person name="Harris D."/>
            <person name="Hauser H."/>
            <person name="Gamble J."/>
            <person name="Gilderthorp R."/>
            <person name="McQuillan J."/>
            <person name="Quail M.A."/>
            <person name="Sanders M."/>
            <person name="Van Tonder A."/>
            <person name="Ginger M.L."/>
            <person name="Donelson J.E."/>
            <person name="Field M.C."/>
            <person name="Barry J.D."/>
            <person name="Berriman M."/>
            <person name="Hertz-Fowler C."/>
        </authorList>
    </citation>
    <scope>NUCLEOTIDE SEQUENCE [LARGE SCALE GENOMIC DNA]</scope>
    <source>
        <strain evidence="3">IL3000</strain>
    </source>
</reference>
<protein>
    <submittedName>
        <fullName evidence="2">WGS project CAEQ00000000 data, annotated contig 1751</fullName>
    </submittedName>
</protein>
<feature type="region of interest" description="Disordered" evidence="1">
    <location>
        <begin position="34"/>
        <end position="83"/>
    </location>
</feature>
<dbReference type="EMBL" id="CAEQ01001187">
    <property type="protein sequence ID" value="CCD13564.1"/>
    <property type="molecule type" value="Genomic_DNA"/>
</dbReference>
<gene>
    <name evidence="2" type="ORF">TCIL3000_0_43060</name>
</gene>
<name>F9W8N0_TRYCI</name>
<evidence type="ECO:0000313" key="3">
    <source>
        <dbReference type="Proteomes" id="UP000000702"/>
    </source>
</evidence>
<dbReference type="AlphaFoldDB" id="F9W8N0"/>